<evidence type="ECO:0000256" key="1">
    <source>
        <dbReference type="ARBA" id="ARBA00006226"/>
    </source>
</evidence>
<dbReference type="Gene3D" id="3.30.2310.20">
    <property type="entry name" value="RelE-like"/>
    <property type="match status" value="1"/>
</dbReference>
<comment type="similarity">
    <text evidence="1">Belongs to the RelE toxin family.</text>
</comment>
<proteinExistence type="inferred from homology"/>
<dbReference type="RefSeq" id="WP_168056898.1">
    <property type="nucleotide sequence ID" value="NZ_JAAOZT010000012.1"/>
</dbReference>
<dbReference type="Proteomes" id="UP000571084">
    <property type="component" value="Unassembled WGS sequence"/>
</dbReference>
<dbReference type="PANTHER" id="PTHR33755:SF8">
    <property type="entry name" value="TOXIN PARE2"/>
    <property type="match status" value="1"/>
</dbReference>
<dbReference type="InterPro" id="IPR051803">
    <property type="entry name" value="TA_system_RelE-like_toxin"/>
</dbReference>
<evidence type="ECO:0000313" key="3">
    <source>
        <dbReference type="EMBL" id="MBB5202515.1"/>
    </source>
</evidence>
<dbReference type="InterPro" id="IPR007712">
    <property type="entry name" value="RelE/ParE_toxin"/>
</dbReference>
<dbReference type="EMBL" id="JACHHQ010000016">
    <property type="protein sequence ID" value="MBB5202515.1"/>
    <property type="molecule type" value="Genomic_DNA"/>
</dbReference>
<sequence>MPGNKPVIRRLLADQDIQKAIAFYVDQSEHRLALAFLDAFEEAIVHIQRHPDGGSPRYAHELDLPGLRSWACKRFPYLLFYIERDGHIDVWRVLHAQRDIPAWLLGEGH</sequence>
<gene>
    <name evidence="3" type="ORF">HNR39_004382</name>
</gene>
<reference evidence="3 4" key="1">
    <citation type="submission" date="2020-08" db="EMBL/GenBank/DDBJ databases">
        <title>Genomic Encyclopedia of Type Strains, Phase IV (KMG-IV): sequencing the most valuable type-strain genomes for metagenomic binning, comparative biology and taxonomic classification.</title>
        <authorList>
            <person name="Goeker M."/>
        </authorList>
    </citation>
    <scope>NUCLEOTIDE SEQUENCE [LARGE SCALE GENOMIC DNA]</scope>
    <source>
        <strain evidence="3 4">DSM 23240</strain>
    </source>
</reference>
<keyword evidence="4" id="KW-1185">Reference proteome</keyword>
<dbReference type="PANTHER" id="PTHR33755">
    <property type="entry name" value="TOXIN PARE1-RELATED"/>
    <property type="match status" value="1"/>
</dbReference>
<evidence type="ECO:0000313" key="4">
    <source>
        <dbReference type="Proteomes" id="UP000571084"/>
    </source>
</evidence>
<keyword evidence="2" id="KW-1277">Toxin-antitoxin system</keyword>
<dbReference type="Pfam" id="PF05016">
    <property type="entry name" value="ParE_toxin"/>
    <property type="match status" value="1"/>
</dbReference>
<dbReference type="AlphaFoldDB" id="A0A840RX86"/>
<name>A0A840RX86_9BURK</name>
<comment type="caution">
    <text evidence="3">The sequence shown here is derived from an EMBL/GenBank/DDBJ whole genome shotgun (WGS) entry which is preliminary data.</text>
</comment>
<organism evidence="3 4">
    <name type="scientific">Glaciimonas immobilis</name>
    <dbReference type="NCBI Taxonomy" id="728004"/>
    <lineage>
        <taxon>Bacteria</taxon>
        <taxon>Pseudomonadati</taxon>
        <taxon>Pseudomonadota</taxon>
        <taxon>Betaproteobacteria</taxon>
        <taxon>Burkholderiales</taxon>
        <taxon>Oxalobacteraceae</taxon>
        <taxon>Glaciimonas</taxon>
    </lineage>
</organism>
<accession>A0A840RX86</accession>
<protein>
    <submittedName>
        <fullName evidence="3">Toxin ParE1/3/4</fullName>
    </submittedName>
</protein>
<dbReference type="InterPro" id="IPR035093">
    <property type="entry name" value="RelE/ParE_toxin_dom_sf"/>
</dbReference>
<evidence type="ECO:0000256" key="2">
    <source>
        <dbReference type="ARBA" id="ARBA00022649"/>
    </source>
</evidence>